<reference evidence="1 2" key="1">
    <citation type="journal article" date="2016" name="Nat. Commun.">
        <title>Thousands of microbial genomes shed light on interconnected biogeochemical processes in an aquifer system.</title>
        <authorList>
            <person name="Anantharaman K."/>
            <person name="Brown C.T."/>
            <person name="Hug L.A."/>
            <person name="Sharon I."/>
            <person name="Castelle C.J."/>
            <person name="Probst A.J."/>
            <person name="Thomas B.C."/>
            <person name="Singh A."/>
            <person name="Wilkins M.J."/>
            <person name="Karaoz U."/>
            <person name="Brodie E.L."/>
            <person name="Williams K.H."/>
            <person name="Hubbard S.S."/>
            <person name="Banfield J.F."/>
        </authorList>
    </citation>
    <scope>NUCLEOTIDE SEQUENCE [LARGE SCALE GENOMIC DNA]</scope>
</reference>
<protein>
    <submittedName>
        <fullName evidence="1">Uncharacterized protein</fullName>
    </submittedName>
</protein>
<accession>A0A1F4UP14</accession>
<gene>
    <name evidence="1" type="ORF">A2713_02285</name>
</gene>
<organism evidence="1 2">
    <name type="scientific">candidate division WWE3 bacterium RIFCSPHIGHO2_01_FULL_35_17</name>
    <dbReference type="NCBI Taxonomy" id="1802614"/>
    <lineage>
        <taxon>Bacteria</taxon>
        <taxon>Katanobacteria</taxon>
    </lineage>
</organism>
<dbReference type="EMBL" id="MEUX01000032">
    <property type="protein sequence ID" value="OGC46684.1"/>
    <property type="molecule type" value="Genomic_DNA"/>
</dbReference>
<evidence type="ECO:0000313" key="2">
    <source>
        <dbReference type="Proteomes" id="UP000176444"/>
    </source>
</evidence>
<proteinExistence type="predicted"/>
<dbReference type="AlphaFoldDB" id="A0A1F4UP14"/>
<evidence type="ECO:0000313" key="1">
    <source>
        <dbReference type="EMBL" id="OGC46684.1"/>
    </source>
</evidence>
<sequence length="123" mass="13770">MSECPPWAISLDDLPILGHATREVRIASDGHWEYVSHPDMFTLDCDERIKLDLHKCVAVISIPDENGDSWSAYFQNGQLYVVHTTDVPNETKPFDIAQESRPWVVCLRVTAESGLCISGVQAN</sequence>
<comment type="caution">
    <text evidence="1">The sequence shown here is derived from an EMBL/GenBank/DDBJ whole genome shotgun (WGS) entry which is preliminary data.</text>
</comment>
<dbReference type="Proteomes" id="UP000176444">
    <property type="component" value="Unassembled WGS sequence"/>
</dbReference>
<name>A0A1F4UP14_UNCKA</name>